<reference evidence="3 4" key="1">
    <citation type="submission" date="2024-10" db="EMBL/GenBank/DDBJ databases">
        <title>Updated reference genomes for cyclostephanoid diatoms.</title>
        <authorList>
            <person name="Roberts W.R."/>
            <person name="Alverson A.J."/>
        </authorList>
    </citation>
    <scope>NUCLEOTIDE SEQUENCE [LARGE SCALE GENOMIC DNA]</scope>
    <source>
        <strain evidence="3 4">AJA228-03</strain>
    </source>
</reference>
<dbReference type="Proteomes" id="UP001530377">
    <property type="component" value="Unassembled WGS sequence"/>
</dbReference>
<dbReference type="AlphaFoldDB" id="A0ABD3R8P3"/>
<name>A0ABD3R8P3_9STRA</name>
<keyword evidence="1" id="KW-0472">Membrane</keyword>
<keyword evidence="2" id="KW-0732">Signal</keyword>
<feature type="chain" id="PRO_5044829277" evidence="2">
    <location>
        <begin position="18"/>
        <end position="410"/>
    </location>
</feature>
<keyword evidence="1" id="KW-0812">Transmembrane</keyword>
<sequence length="410" mass="45026">MLFRTIAFLSALSVASAGKYLEVPTNDIDASSPLGSRILSAARRLENKNNQQYTDWVIGYAIKFEKCAVSDEYYGGYFGGQNGQNNNNRAQYNGLYQQRLVHFKLCPVDTCQAGTKSNSCKDGAEYVLDMNAFVEAYVEAKLTAIQYDCEKVRENCYCDDGTDDDVCMAACYAAAGLTGSCEEQNNNNNNGQNAVEFDLQRAVECSEVKGYDKDTLQYYLYQGGNNQAQYYNYNGNNDKNEMRLSMGPYCSADGKSIFMGLFLDETCSVTAPSGLWEKLSYGQAMPYATTSLVEHNCMSCVEPANNKNNGDEEDADTLLEVCENVYTQSGKCETGLADGVTYYKNTNGCDYIKSLHAPGKKAMGNGVPASKVFASLFAVTTIVFGGLAYHMYQKVQRQKVDLTSADGSLA</sequence>
<proteinExistence type="predicted"/>
<keyword evidence="1" id="KW-1133">Transmembrane helix</keyword>
<organism evidence="3 4">
    <name type="scientific">Cyclostephanos tholiformis</name>
    <dbReference type="NCBI Taxonomy" id="382380"/>
    <lineage>
        <taxon>Eukaryota</taxon>
        <taxon>Sar</taxon>
        <taxon>Stramenopiles</taxon>
        <taxon>Ochrophyta</taxon>
        <taxon>Bacillariophyta</taxon>
        <taxon>Coscinodiscophyceae</taxon>
        <taxon>Thalassiosirophycidae</taxon>
        <taxon>Stephanodiscales</taxon>
        <taxon>Stephanodiscaceae</taxon>
        <taxon>Cyclostephanos</taxon>
    </lineage>
</organism>
<comment type="caution">
    <text evidence="3">The sequence shown here is derived from an EMBL/GenBank/DDBJ whole genome shotgun (WGS) entry which is preliminary data.</text>
</comment>
<keyword evidence="4" id="KW-1185">Reference proteome</keyword>
<evidence type="ECO:0000256" key="1">
    <source>
        <dbReference type="SAM" id="Phobius"/>
    </source>
</evidence>
<protein>
    <submittedName>
        <fullName evidence="3">Uncharacterized protein</fullName>
    </submittedName>
</protein>
<evidence type="ECO:0000313" key="4">
    <source>
        <dbReference type="Proteomes" id="UP001530377"/>
    </source>
</evidence>
<accession>A0ABD3R8P3</accession>
<evidence type="ECO:0000256" key="2">
    <source>
        <dbReference type="SAM" id="SignalP"/>
    </source>
</evidence>
<feature type="signal peptide" evidence="2">
    <location>
        <begin position="1"/>
        <end position="17"/>
    </location>
</feature>
<evidence type="ECO:0000313" key="3">
    <source>
        <dbReference type="EMBL" id="KAL3809299.1"/>
    </source>
</evidence>
<gene>
    <name evidence="3" type="ORF">ACHAXA_009423</name>
</gene>
<feature type="transmembrane region" description="Helical" evidence="1">
    <location>
        <begin position="372"/>
        <end position="392"/>
    </location>
</feature>
<dbReference type="EMBL" id="JALLPB020000420">
    <property type="protein sequence ID" value="KAL3809299.1"/>
    <property type="molecule type" value="Genomic_DNA"/>
</dbReference>